<feature type="region of interest" description="Disordered" evidence="10">
    <location>
        <begin position="1046"/>
        <end position="1095"/>
    </location>
</feature>
<evidence type="ECO:0000256" key="9">
    <source>
        <dbReference type="RuleBase" id="RU364070"/>
    </source>
</evidence>
<evidence type="ECO:0000256" key="5">
    <source>
        <dbReference type="ARBA" id="ARBA00022519"/>
    </source>
</evidence>
<feature type="transmembrane region" description="Helical" evidence="9">
    <location>
        <begin position="342"/>
        <end position="362"/>
    </location>
</feature>
<feature type="transmembrane region" description="Helical" evidence="9">
    <location>
        <begin position="880"/>
        <end position="899"/>
    </location>
</feature>
<dbReference type="PANTHER" id="PTHR32063">
    <property type="match status" value="1"/>
</dbReference>
<evidence type="ECO:0000313" key="12">
    <source>
        <dbReference type="EMBL" id="CAB3757811.1"/>
    </source>
</evidence>
<comment type="subcellular location">
    <subcellularLocation>
        <location evidence="1 9">Cell inner membrane</location>
        <topology evidence="1 9">Multi-pass membrane protein</topology>
    </subcellularLocation>
</comment>
<evidence type="ECO:0000256" key="3">
    <source>
        <dbReference type="ARBA" id="ARBA00022448"/>
    </source>
</evidence>
<name>A0A6J5DX18_9BURK</name>
<feature type="transmembrane region" description="Helical" evidence="9">
    <location>
        <begin position="369"/>
        <end position="389"/>
    </location>
</feature>
<protein>
    <recommendedName>
        <fullName evidence="9">Efflux pump membrane transporter</fullName>
    </recommendedName>
</protein>
<dbReference type="SUPFAM" id="SSF82693">
    <property type="entry name" value="Multidrug efflux transporter AcrB pore domain, PN1, PN2, PC1 and PC2 subdomains"/>
    <property type="match status" value="4"/>
</dbReference>
<feature type="transmembrane region" description="Helical" evidence="9">
    <location>
        <begin position="932"/>
        <end position="955"/>
    </location>
</feature>
<dbReference type="Gene3D" id="3.30.2090.10">
    <property type="entry name" value="Multidrug efflux transporter AcrB TolC docking domain, DN and DC subdomains"/>
    <property type="match status" value="2"/>
</dbReference>
<sequence length="1095" mass="117772">MNISRFFIDRPIFAGVLSVIILLGGIIALSMLPTSEYPEVVPPSVVVRAQYPGANPKVIAETVASPLEEKINGVENMLYMQSQANSDGNMTTTVTFKLGTNPDLATQLVQNRVQQALPRLPEDVQRLGVTVVKAAPTLVMGVNLVSPNDRYDMTYLRNYALINVKTRLERIPGIGEVVLWGSGDYAMRIWLDPTKVARQSMTASDVVKAIREQNVQVAAGLVGGPPMTEKVPMQLSINAQGRLKSAEEFRHIVLKTSADGAVTRLGDVARVELDAQEYGLRALLDNKASAQLIIYQQPGANSLQISDEVRKTMRDLKADMPDGVDYRIVYDPTQFVRESIDAVVHTLIEAIVLVVIVVIVFLQSWRASIIPLLAVPVSIVGTFSLMLAFGFTINALSLFGMVLAIGIVVDDAIVVVENVERNIAAGLSPLEATYEAMREVSGPIIAIALTLVAVFVPLAFMSGLTGQFYKQFAMTIAISTVISAFNSLTLSPALAALLLRDHHAPKDALTRVIDRLFGPFFRVFNKVFARGSESYGKGVGKVIGHKVAMLVIYGVLLVAAGLMAKIVPGGFVPAQDKDYLVSIVQLPNGASLERTEKVIRAMAEITLKQPGVESAVEYPGMSVNGFMNSSSAGVLFVVLKPSKTRHRGETANEIVAALNTKFGAIKDAQIAVFPPPPVLGLGALGGFKLQIEDRGALGYEALNGATQAFLKKAAQAPELGPSFSSYQINVPQLNVDLDRVKAKQLGVDITDVFDTMQIYLGSLYVNDFNQFGRVFQVRAQADAPFRATANDIGQLKTRNAAGEMVPLSSLVKVTPTYGPEMVVRYNGYTAADINGGPAPGYSSGQAQAAIERIAKETLPRGMKFEWTDLTYQQVLAGHSALWVFPISVLLVFLVLAAMYESLTLPLAILLIVPMTLLSALTGVWLTRGDNNIFTQIGLMVLVGLSAKNAILIVEFARELEMQGRSIVQAAIEASRLRLRPILMTSIAFIMGVVPLVISTGAGAEMRRAMGIAVFFGMLGVTLFGLMLTPVFYVLLRTLAGGKHLEDRHGHPPHIHGPDDDGDSSGESRAHGAAGDGKPGGKSATAVPLPESAYEG</sequence>
<evidence type="ECO:0000256" key="2">
    <source>
        <dbReference type="ARBA" id="ARBA00010942"/>
    </source>
</evidence>
<feature type="transmembrane region" description="Helical" evidence="9">
    <location>
        <begin position="395"/>
        <end position="419"/>
    </location>
</feature>
<evidence type="ECO:0000259" key="11">
    <source>
        <dbReference type="PROSITE" id="PS50156"/>
    </source>
</evidence>
<keyword evidence="8 9" id="KW-0472">Membrane</keyword>
<organism evidence="12 13">
    <name type="scientific">Paraburkholderia humisilvae</name>
    <dbReference type="NCBI Taxonomy" id="627669"/>
    <lineage>
        <taxon>Bacteria</taxon>
        <taxon>Pseudomonadati</taxon>
        <taxon>Pseudomonadota</taxon>
        <taxon>Betaproteobacteria</taxon>
        <taxon>Burkholderiales</taxon>
        <taxon>Burkholderiaceae</taxon>
        <taxon>Paraburkholderia</taxon>
    </lineage>
</organism>
<feature type="transmembrane region" description="Helical" evidence="9">
    <location>
        <begin position="472"/>
        <end position="499"/>
    </location>
</feature>
<dbReference type="InterPro" id="IPR001036">
    <property type="entry name" value="Acrflvin-R"/>
</dbReference>
<gene>
    <name evidence="12" type="primary">oqxB27</name>
    <name evidence="12" type="ORF">LMG29542_03148</name>
</gene>
<dbReference type="RefSeq" id="WP_175227382.1">
    <property type="nucleotide sequence ID" value="NZ_CADIKH010000013.1"/>
</dbReference>
<evidence type="ECO:0000256" key="10">
    <source>
        <dbReference type="SAM" id="MobiDB-lite"/>
    </source>
</evidence>
<dbReference type="NCBIfam" id="TIGR00915">
    <property type="entry name" value="2A0602"/>
    <property type="match status" value="1"/>
</dbReference>
<dbReference type="Gene3D" id="3.30.70.1320">
    <property type="entry name" value="Multidrug efflux transporter AcrB pore domain like"/>
    <property type="match status" value="1"/>
</dbReference>
<feature type="transmembrane region" description="Helical" evidence="9">
    <location>
        <begin position="976"/>
        <end position="997"/>
    </location>
</feature>
<keyword evidence="5 9" id="KW-0997">Cell inner membrane</keyword>
<dbReference type="Gene3D" id="1.20.1640.10">
    <property type="entry name" value="Multidrug efflux transporter AcrB transmembrane domain"/>
    <property type="match status" value="2"/>
</dbReference>
<dbReference type="SUPFAM" id="SSF82866">
    <property type="entry name" value="Multidrug efflux transporter AcrB transmembrane domain"/>
    <property type="match status" value="2"/>
</dbReference>
<evidence type="ECO:0000256" key="7">
    <source>
        <dbReference type="ARBA" id="ARBA00022989"/>
    </source>
</evidence>
<feature type="transmembrane region" description="Helical" evidence="9">
    <location>
        <begin position="12"/>
        <end position="32"/>
    </location>
</feature>
<keyword evidence="3 9" id="KW-0813">Transport</keyword>
<dbReference type="Pfam" id="PF00873">
    <property type="entry name" value="ACR_tran"/>
    <property type="match status" value="1"/>
</dbReference>
<dbReference type="GO" id="GO:0042910">
    <property type="term" value="F:xenobiotic transmembrane transporter activity"/>
    <property type="evidence" value="ECO:0007669"/>
    <property type="project" value="TreeGrafter"/>
</dbReference>
<proteinExistence type="inferred from homology"/>
<dbReference type="Gene3D" id="3.30.70.1440">
    <property type="entry name" value="Multidrug efflux transporter AcrB pore domain"/>
    <property type="match status" value="1"/>
</dbReference>
<keyword evidence="7 9" id="KW-1133">Transmembrane helix</keyword>
<keyword evidence="4" id="KW-1003">Cell membrane</keyword>
<dbReference type="SUPFAM" id="SSF82714">
    <property type="entry name" value="Multidrug efflux transporter AcrB TolC docking domain, DN and DC subdomains"/>
    <property type="match status" value="2"/>
</dbReference>
<dbReference type="FunFam" id="3.30.70.1430:FF:000001">
    <property type="entry name" value="Efflux pump membrane transporter"/>
    <property type="match status" value="1"/>
</dbReference>
<dbReference type="EMBL" id="CADIKH010000013">
    <property type="protein sequence ID" value="CAB3757811.1"/>
    <property type="molecule type" value="Genomic_DNA"/>
</dbReference>
<dbReference type="InterPro" id="IPR004764">
    <property type="entry name" value="MdtF-like"/>
</dbReference>
<dbReference type="InterPro" id="IPR000731">
    <property type="entry name" value="SSD"/>
</dbReference>
<feature type="transmembrane region" description="Helical" evidence="9">
    <location>
        <begin position="1009"/>
        <end position="1035"/>
    </location>
</feature>
<feature type="transmembrane region" description="Helical" evidence="9">
    <location>
        <begin position="440"/>
        <end position="460"/>
    </location>
</feature>
<accession>A0A6J5DX18</accession>
<dbReference type="InterPro" id="IPR027463">
    <property type="entry name" value="AcrB_DN_DC_subdom"/>
</dbReference>
<feature type="transmembrane region" description="Helical" evidence="9">
    <location>
        <begin position="547"/>
        <end position="567"/>
    </location>
</feature>
<keyword evidence="13" id="KW-1185">Reference proteome</keyword>
<dbReference type="FunFam" id="1.20.1640.10:FF:000001">
    <property type="entry name" value="Efflux pump membrane transporter"/>
    <property type="match status" value="1"/>
</dbReference>
<dbReference type="PANTHER" id="PTHR32063:SF11">
    <property type="entry name" value="CATION OR DRUG EFFLUX SYSTEM PROTEIN"/>
    <property type="match status" value="1"/>
</dbReference>
<comment type="similarity">
    <text evidence="2 9">Belongs to the resistance-nodulation-cell division (RND) (TC 2.A.6) family.</text>
</comment>
<evidence type="ECO:0000256" key="4">
    <source>
        <dbReference type="ARBA" id="ARBA00022475"/>
    </source>
</evidence>
<dbReference type="NCBIfam" id="NF000282">
    <property type="entry name" value="RND_permease_1"/>
    <property type="match status" value="1"/>
</dbReference>
<dbReference type="GO" id="GO:0015562">
    <property type="term" value="F:efflux transmembrane transporter activity"/>
    <property type="evidence" value="ECO:0007669"/>
    <property type="project" value="InterPro"/>
</dbReference>
<dbReference type="GO" id="GO:0009636">
    <property type="term" value="P:response to toxic substance"/>
    <property type="evidence" value="ECO:0007669"/>
    <property type="project" value="UniProtKB-ARBA"/>
</dbReference>
<evidence type="ECO:0000256" key="1">
    <source>
        <dbReference type="ARBA" id="ARBA00004429"/>
    </source>
</evidence>
<dbReference type="Gene3D" id="3.30.70.1430">
    <property type="entry name" value="Multidrug efflux transporter AcrB pore domain"/>
    <property type="match status" value="2"/>
</dbReference>
<dbReference type="GO" id="GO:0005886">
    <property type="term" value="C:plasma membrane"/>
    <property type="evidence" value="ECO:0007669"/>
    <property type="project" value="UniProtKB-SubCell"/>
</dbReference>
<reference evidence="12 13" key="1">
    <citation type="submission" date="2020-04" db="EMBL/GenBank/DDBJ databases">
        <authorList>
            <person name="De Canck E."/>
        </authorList>
    </citation>
    <scope>NUCLEOTIDE SEQUENCE [LARGE SCALE GENOMIC DNA]</scope>
    <source>
        <strain evidence="12 13">LMG 29542</strain>
    </source>
</reference>
<dbReference type="Proteomes" id="UP000494363">
    <property type="component" value="Unassembled WGS sequence"/>
</dbReference>
<dbReference type="PROSITE" id="PS50156">
    <property type="entry name" value="SSD"/>
    <property type="match status" value="1"/>
</dbReference>
<keyword evidence="6 9" id="KW-0812">Transmembrane</keyword>
<dbReference type="PRINTS" id="PR00702">
    <property type="entry name" value="ACRIFLAVINRP"/>
</dbReference>
<evidence type="ECO:0000256" key="8">
    <source>
        <dbReference type="ARBA" id="ARBA00023136"/>
    </source>
</evidence>
<feature type="domain" description="SSD" evidence="11">
    <location>
        <begin position="368"/>
        <end position="497"/>
    </location>
</feature>
<evidence type="ECO:0000313" key="13">
    <source>
        <dbReference type="Proteomes" id="UP000494363"/>
    </source>
</evidence>
<dbReference type="AlphaFoldDB" id="A0A6J5DX18"/>
<evidence type="ECO:0000256" key="6">
    <source>
        <dbReference type="ARBA" id="ARBA00022692"/>
    </source>
</evidence>
<feature type="transmembrane region" description="Helical" evidence="9">
    <location>
        <begin position="906"/>
        <end position="926"/>
    </location>
</feature>